<feature type="domain" description="HTH marR-type" evidence="1">
    <location>
        <begin position="14"/>
        <end position="143"/>
    </location>
</feature>
<evidence type="ECO:0000313" key="2">
    <source>
        <dbReference type="EMBL" id="SNT01167.1"/>
    </source>
</evidence>
<dbReference type="InterPro" id="IPR036390">
    <property type="entry name" value="WH_DNA-bd_sf"/>
</dbReference>
<dbReference type="GO" id="GO:0006950">
    <property type="term" value="P:response to stress"/>
    <property type="evidence" value="ECO:0007669"/>
    <property type="project" value="TreeGrafter"/>
</dbReference>
<dbReference type="Gene3D" id="1.10.10.10">
    <property type="entry name" value="Winged helix-like DNA-binding domain superfamily/Winged helix DNA-binding domain"/>
    <property type="match status" value="1"/>
</dbReference>
<dbReference type="PANTHER" id="PTHR33164:SF57">
    <property type="entry name" value="MARR-FAMILY TRANSCRIPTIONAL REGULATOR"/>
    <property type="match status" value="1"/>
</dbReference>
<protein>
    <submittedName>
        <fullName evidence="2">Transcriptional regulator, MarR family</fullName>
    </submittedName>
</protein>
<accession>A0A239J5N4</accession>
<dbReference type="InterPro" id="IPR039422">
    <property type="entry name" value="MarR/SlyA-like"/>
</dbReference>
<organism evidence="2 3">
    <name type="scientific">Geodermatophilus saharensis</name>
    <dbReference type="NCBI Taxonomy" id="1137994"/>
    <lineage>
        <taxon>Bacteria</taxon>
        <taxon>Bacillati</taxon>
        <taxon>Actinomycetota</taxon>
        <taxon>Actinomycetes</taxon>
        <taxon>Geodermatophilales</taxon>
        <taxon>Geodermatophilaceae</taxon>
        <taxon>Geodermatophilus</taxon>
    </lineage>
</organism>
<gene>
    <name evidence="2" type="ORF">SAMN04488107_4647</name>
</gene>
<dbReference type="GO" id="GO:0003700">
    <property type="term" value="F:DNA-binding transcription factor activity"/>
    <property type="evidence" value="ECO:0007669"/>
    <property type="project" value="InterPro"/>
</dbReference>
<reference evidence="3" key="1">
    <citation type="submission" date="2017-06" db="EMBL/GenBank/DDBJ databases">
        <authorList>
            <person name="Varghese N."/>
            <person name="Submissions S."/>
        </authorList>
    </citation>
    <scope>NUCLEOTIDE SEQUENCE [LARGE SCALE GENOMIC DNA]</scope>
    <source>
        <strain evidence="3">DSM 45423</strain>
    </source>
</reference>
<dbReference type="AlphaFoldDB" id="A0A239J5N4"/>
<dbReference type="SUPFAM" id="SSF46785">
    <property type="entry name" value="Winged helix' DNA-binding domain"/>
    <property type="match status" value="1"/>
</dbReference>
<dbReference type="SMART" id="SM00347">
    <property type="entry name" value="HTH_MARR"/>
    <property type="match status" value="1"/>
</dbReference>
<dbReference type="PROSITE" id="PS50995">
    <property type="entry name" value="HTH_MARR_2"/>
    <property type="match status" value="1"/>
</dbReference>
<dbReference type="InterPro" id="IPR000835">
    <property type="entry name" value="HTH_MarR-typ"/>
</dbReference>
<dbReference type="Pfam" id="PF12802">
    <property type="entry name" value="MarR_2"/>
    <property type="match status" value="1"/>
</dbReference>
<sequence>MVSGSLTAVQRREELPLAHLLLQAGRAFDAALREELAARGWPRLSAAQSLVFAYLDRQGTAPAELARRLGTTRQAQQDLVAGLVRLGLVETVTDPARRRGRLVRLTGSGRALAADAGGVLAGMEEELGERVPALRRLLAEVTGVAGRWRRAADGEAPGGLGATAD</sequence>
<dbReference type="PANTHER" id="PTHR33164">
    <property type="entry name" value="TRANSCRIPTIONAL REGULATOR, MARR FAMILY"/>
    <property type="match status" value="1"/>
</dbReference>
<dbReference type="OrthoDB" id="69852at2"/>
<proteinExistence type="predicted"/>
<keyword evidence="3" id="KW-1185">Reference proteome</keyword>
<evidence type="ECO:0000259" key="1">
    <source>
        <dbReference type="PROSITE" id="PS50995"/>
    </source>
</evidence>
<evidence type="ECO:0000313" key="3">
    <source>
        <dbReference type="Proteomes" id="UP000198386"/>
    </source>
</evidence>
<dbReference type="Proteomes" id="UP000198386">
    <property type="component" value="Unassembled WGS sequence"/>
</dbReference>
<name>A0A239J5N4_9ACTN</name>
<dbReference type="EMBL" id="FZOH01000013">
    <property type="protein sequence ID" value="SNT01167.1"/>
    <property type="molecule type" value="Genomic_DNA"/>
</dbReference>
<dbReference type="InterPro" id="IPR036388">
    <property type="entry name" value="WH-like_DNA-bd_sf"/>
</dbReference>